<keyword evidence="4" id="KW-0029">Amino-acid transport</keyword>
<evidence type="ECO:0000313" key="8">
    <source>
        <dbReference type="Proteomes" id="UP000218387"/>
    </source>
</evidence>
<dbReference type="Pfam" id="PF13458">
    <property type="entry name" value="Peripla_BP_6"/>
    <property type="match status" value="1"/>
</dbReference>
<evidence type="ECO:0000256" key="5">
    <source>
        <dbReference type="SAM" id="SignalP"/>
    </source>
</evidence>
<dbReference type="InterPro" id="IPR028082">
    <property type="entry name" value="Peripla_BP_I"/>
</dbReference>
<feature type="signal peptide" evidence="5">
    <location>
        <begin position="1"/>
        <end position="22"/>
    </location>
</feature>
<evidence type="ECO:0000259" key="6">
    <source>
        <dbReference type="Pfam" id="PF13458"/>
    </source>
</evidence>
<dbReference type="AlphaFoldDB" id="A0A4P9CEZ6"/>
<dbReference type="SUPFAM" id="SSF53822">
    <property type="entry name" value="Periplasmic binding protein-like I"/>
    <property type="match status" value="1"/>
</dbReference>
<keyword evidence="8" id="KW-1185">Reference proteome</keyword>
<evidence type="ECO:0000256" key="3">
    <source>
        <dbReference type="ARBA" id="ARBA00022729"/>
    </source>
</evidence>
<dbReference type="InterPro" id="IPR000709">
    <property type="entry name" value="Leu_Ile_Val-bd"/>
</dbReference>
<organism evidence="7 8">
    <name type="scientific">Eubacterium maltosivorans</name>
    <dbReference type="NCBI Taxonomy" id="2041044"/>
    <lineage>
        <taxon>Bacteria</taxon>
        <taxon>Bacillati</taxon>
        <taxon>Bacillota</taxon>
        <taxon>Clostridia</taxon>
        <taxon>Eubacteriales</taxon>
        <taxon>Eubacteriaceae</taxon>
        <taxon>Eubacterium</taxon>
    </lineage>
</organism>
<reference evidence="7 8" key="1">
    <citation type="submission" date="2018-05" db="EMBL/GenBank/DDBJ databases">
        <title>Genome comparison of Eubacterium sp.</title>
        <authorList>
            <person name="Feng Y."/>
            <person name="Sanchez-Andrea I."/>
            <person name="Stams A.J.M."/>
            <person name="De Vos W.M."/>
        </authorList>
    </citation>
    <scope>NUCLEOTIDE SEQUENCE [LARGE SCALE GENOMIC DNA]</scope>
    <source>
        <strain evidence="7 8">YI</strain>
    </source>
</reference>
<dbReference type="PRINTS" id="PR00337">
    <property type="entry name" value="LEUILEVALBP"/>
</dbReference>
<evidence type="ECO:0000256" key="2">
    <source>
        <dbReference type="ARBA" id="ARBA00022448"/>
    </source>
</evidence>
<gene>
    <name evidence="7" type="ORF">CPZ25_019040</name>
</gene>
<keyword evidence="3 5" id="KW-0732">Signal</keyword>
<evidence type="ECO:0000256" key="4">
    <source>
        <dbReference type="ARBA" id="ARBA00022970"/>
    </source>
</evidence>
<dbReference type="PANTHER" id="PTHR30483">
    <property type="entry name" value="LEUCINE-SPECIFIC-BINDING PROTEIN"/>
    <property type="match status" value="1"/>
</dbReference>
<dbReference type="InterPro" id="IPR051010">
    <property type="entry name" value="BCAA_transport"/>
</dbReference>
<feature type="chain" id="PRO_5020262173" evidence="5">
    <location>
        <begin position="23"/>
        <end position="388"/>
    </location>
</feature>
<dbReference type="PROSITE" id="PS51257">
    <property type="entry name" value="PROKAR_LIPOPROTEIN"/>
    <property type="match status" value="1"/>
</dbReference>
<dbReference type="CDD" id="cd06347">
    <property type="entry name" value="PBP1_ABC_LivK_ligand_binding-like"/>
    <property type="match status" value="1"/>
</dbReference>
<dbReference type="Proteomes" id="UP000218387">
    <property type="component" value="Chromosome"/>
</dbReference>
<evidence type="ECO:0000313" key="7">
    <source>
        <dbReference type="EMBL" id="QCT73322.1"/>
    </source>
</evidence>
<dbReference type="GO" id="GO:0006865">
    <property type="term" value="P:amino acid transport"/>
    <property type="evidence" value="ECO:0007669"/>
    <property type="project" value="UniProtKB-KW"/>
</dbReference>
<accession>A0A4P9CEZ6</accession>
<feature type="domain" description="Leucine-binding protein" evidence="6">
    <location>
        <begin position="35"/>
        <end position="376"/>
    </location>
</feature>
<dbReference type="KEGG" id="emt:CPZ25_019040"/>
<evidence type="ECO:0000256" key="1">
    <source>
        <dbReference type="ARBA" id="ARBA00010062"/>
    </source>
</evidence>
<name>A0A4P9CEZ6_EUBML</name>
<sequence length="388" mass="40728">MKRKIISALMVGVMCVSVFAFAGCSSSGSGSSGDTIKIGALGPYTGDTAMYGVAAKNGIELAAEQINENGGIDGKKVEVVSYDTKGDSTEAVNAYNRLRDQDGVVAIVGSVLTGESMAIKDLAKSDNMPILTPTSTAADVTEGAPNSFRVCYLDEYQGNAGANFAVSTENGGLGAKTAAMLVNSGSAYSQGLADAFKATFEAKGGKVVGSESYADKDKDFSAQLTKIKELNPEVVYIPDYYNVAGPIMQKAKEMGITSKFVGGDGWDSVQVDYADAAQGQYFANHYAADSPKEAVQNFIKSYKDKYSEAANSFAALGYDGMNVMAEAIKNAGSTDSQAIVDALQKIDFDGVTGHFTFDEEGNPKGKDITIIQVDNGELKFVTTVQGDN</sequence>
<dbReference type="InterPro" id="IPR028081">
    <property type="entry name" value="Leu-bd"/>
</dbReference>
<dbReference type="Gene3D" id="3.40.50.2300">
    <property type="match status" value="2"/>
</dbReference>
<keyword evidence="2" id="KW-0813">Transport</keyword>
<dbReference type="EMBL" id="CP029487">
    <property type="protein sequence ID" value="QCT73322.1"/>
    <property type="molecule type" value="Genomic_DNA"/>
</dbReference>
<proteinExistence type="inferred from homology"/>
<protein>
    <submittedName>
        <fullName evidence="7">Amino acid-binding protein</fullName>
    </submittedName>
</protein>
<dbReference type="PANTHER" id="PTHR30483:SF6">
    <property type="entry name" value="PERIPLASMIC BINDING PROTEIN OF ABC TRANSPORTER FOR NATURAL AMINO ACIDS"/>
    <property type="match status" value="1"/>
</dbReference>
<dbReference type="RefSeq" id="WP_058695388.1">
    <property type="nucleotide sequence ID" value="NZ_CP029487.1"/>
</dbReference>
<comment type="similarity">
    <text evidence="1">Belongs to the leucine-binding protein family.</text>
</comment>